<evidence type="ECO:0000259" key="9">
    <source>
        <dbReference type="Pfam" id="PF07715"/>
    </source>
</evidence>
<evidence type="ECO:0000256" key="3">
    <source>
        <dbReference type="ARBA" id="ARBA00022452"/>
    </source>
</evidence>
<dbReference type="InterPro" id="IPR037066">
    <property type="entry name" value="Plug_dom_sf"/>
</dbReference>
<dbReference type="Pfam" id="PF13715">
    <property type="entry name" value="CarbopepD_reg_2"/>
    <property type="match status" value="1"/>
</dbReference>
<dbReference type="NCBIfam" id="TIGR04056">
    <property type="entry name" value="OMP_RagA_SusC"/>
    <property type="match status" value="1"/>
</dbReference>
<dbReference type="InterPro" id="IPR036942">
    <property type="entry name" value="Beta-barrel_TonB_sf"/>
</dbReference>
<dbReference type="Proteomes" id="UP000306630">
    <property type="component" value="Unassembled WGS sequence"/>
</dbReference>
<comment type="caution">
    <text evidence="10">The sequence shown here is derived from an EMBL/GenBank/DDBJ whole genome shotgun (WGS) entry which is preliminary data.</text>
</comment>
<dbReference type="Pfam" id="PF07715">
    <property type="entry name" value="Plug"/>
    <property type="match status" value="1"/>
</dbReference>
<keyword evidence="2 7" id="KW-0813">Transport</keyword>
<dbReference type="SUPFAM" id="SSF56935">
    <property type="entry name" value="Porins"/>
    <property type="match status" value="1"/>
</dbReference>
<keyword evidence="6 7" id="KW-0998">Cell outer membrane</keyword>
<comment type="subcellular location">
    <subcellularLocation>
        <location evidence="1 7">Cell outer membrane</location>
        <topology evidence="1 7">Multi-pass membrane protein</topology>
    </subcellularLocation>
</comment>
<dbReference type="EMBL" id="SRYD01000006">
    <property type="protein sequence ID" value="TGY76050.1"/>
    <property type="molecule type" value="Genomic_DNA"/>
</dbReference>
<evidence type="ECO:0000256" key="7">
    <source>
        <dbReference type="PROSITE-ProRule" id="PRU01360"/>
    </source>
</evidence>
<gene>
    <name evidence="10" type="ORF">E5333_02320</name>
</gene>
<dbReference type="Gene3D" id="2.60.40.1120">
    <property type="entry name" value="Carboxypeptidase-like, regulatory domain"/>
    <property type="match status" value="1"/>
</dbReference>
<comment type="similarity">
    <text evidence="7">Belongs to the TonB-dependent receptor family.</text>
</comment>
<name>A0A4S2G298_9BACT</name>
<dbReference type="Gene3D" id="2.170.130.10">
    <property type="entry name" value="TonB-dependent receptor, plug domain"/>
    <property type="match status" value="1"/>
</dbReference>
<feature type="domain" description="TonB-dependent receptor plug" evidence="9">
    <location>
        <begin position="214"/>
        <end position="342"/>
    </location>
</feature>
<dbReference type="InterPro" id="IPR012910">
    <property type="entry name" value="Plug_dom"/>
</dbReference>
<protein>
    <submittedName>
        <fullName evidence="10">SusC/RagA family TonB-linked outer membrane protein</fullName>
    </submittedName>
</protein>
<evidence type="ECO:0000256" key="1">
    <source>
        <dbReference type="ARBA" id="ARBA00004571"/>
    </source>
</evidence>
<feature type="signal peptide" evidence="8">
    <location>
        <begin position="1"/>
        <end position="30"/>
    </location>
</feature>
<organism evidence="10 11">
    <name type="scientific">Muribaculum intestinale</name>
    <dbReference type="NCBI Taxonomy" id="1796646"/>
    <lineage>
        <taxon>Bacteria</taxon>
        <taxon>Pseudomonadati</taxon>
        <taxon>Bacteroidota</taxon>
        <taxon>Bacteroidia</taxon>
        <taxon>Bacteroidales</taxon>
        <taxon>Muribaculaceae</taxon>
        <taxon>Muribaculum</taxon>
    </lineage>
</organism>
<dbReference type="InterPro" id="IPR023997">
    <property type="entry name" value="TonB-dep_OMP_SusC/RagA_CS"/>
</dbReference>
<keyword evidence="3 7" id="KW-1134">Transmembrane beta strand</keyword>
<dbReference type="AlphaFoldDB" id="A0A4S2G298"/>
<keyword evidence="4 7" id="KW-0812">Transmembrane</keyword>
<dbReference type="SUPFAM" id="SSF49464">
    <property type="entry name" value="Carboxypeptidase regulatory domain-like"/>
    <property type="match status" value="1"/>
</dbReference>
<dbReference type="GO" id="GO:0009279">
    <property type="term" value="C:cell outer membrane"/>
    <property type="evidence" value="ECO:0007669"/>
    <property type="project" value="UniProtKB-SubCell"/>
</dbReference>
<dbReference type="InterPro" id="IPR008969">
    <property type="entry name" value="CarboxyPept-like_regulatory"/>
</dbReference>
<keyword evidence="5 7" id="KW-0472">Membrane</keyword>
<dbReference type="Gene3D" id="2.40.170.20">
    <property type="entry name" value="TonB-dependent receptor, beta-barrel domain"/>
    <property type="match status" value="1"/>
</dbReference>
<proteinExistence type="inferred from homology"/>
<dbReference type="NCBIfam" id="TIGR04057">
    <property type="entry name" value="SusC_RagA_signa"/>
    <property type="match status" value="1"/>
</dbReference>
<reference evidence="10 11" key="1">
    <citation type="submission" date="2019-04" db="EMBL/GenBank/DDBJ databases">
        <title>Microbes associate with the intestines of laboratory mice.</title>
        <authorList>
            <person name="Navarre W."/>
            <person name="Wong E."/>
            <person name="Huang K."/>
            <person name="Tropini C."/>
            <person name="Ng K."/>
            <person name="Yu B."/>
        </authorList>
    </citation>
    <scope>NUCLEOTIDE SEQUENCE [LARGE SCALE GENOMIC DNA]</scope>
    <source>
        <strain evidence="10 11">NM06_A21</strain>
    </source>
</reference>
<evidence type="ECO:0000256" key="5">
    <source>
        <dbReference type="ARBA" id="ARBA00023136"/>
    </source>
</evidence>
<evidence type="ECO:0000256" key="2">
    <source>
        <dbReference type="ARBA" id="ARBA00022448"/>
    </source>
</evidence>
<evidence type="ECO:0000313" key="11">
    <source>
        <dbReference type="Proteomes" id="UP000306630"/>
    </source>
</evidence>
<dbReference type="InterPro" id="IPR023996">
    <property type="entry name" value="TonB-dep_OMP_SusC/RagA"/>
</dbReference>
<feature type="chain" id="PRO_5020888273" evidence="8">
    <location>
        <begin position="31"/>
        <end position="1199"/>
    </location>
</feature>
<evidence type="ECO:0000313" key="10">
    <source>
        <dbReference type="EMBL" id="TGY76050.1"/>
    </source>
</evidence>
<dbReference type="RefSeq" id="WP_135992785.1">
    <property type="nucleotide sequence ID" value="NZ_CARMWJ010000054.1"/>
</dbReference>
<evidence type="ECO:0000256" key="8">
    <source>
        <dbReference type="SAM" id="SignalP"/>
    </source>
</evidence>
<accession>A0A4S2G298</accession>
<dbReference type="PROSITE" id="PS52016">
    <property type="entry name" value="TONB_DEPENDENT_REC_3"/>
    <property type="match status" value="1"/>
</dbReference>
<evidence type="ECO:0000256" key="4">
    <source>
        <dbReference type="ARBA" id="ARBA00022692"/>
    </source>
</evidence>
<sequence length="1199" mass="132071">MPSHFTIKSISRRMLWVMLLCSIATLSLSAQPAGISVSVKDVTVKELLKQIEAQSGYTFAYANSQIPLDRRVSVNAVDMSVEAIIAEVMPEVSVRTEDKKILLSPRKKNKDNKKEKENMRQTVTGTVYDENGEPVIGATVMQRNTSNAVTTDIDGHFTINVGGSEPTIRVSYIGYTPSEVKAIVGKPMKIKLKGSGINLDEVVVTALGITREQKSLGYAVSKVSSDELNNSVSGNWLNNLNGKVAGLSTVGGASGPTGSMRVVLRGDQSLNYGSNEALFVVDGVPVSSGDVGTGSGGMSNTDATVDFGNGASEINPEDVESVSVLKGPAATALYGSRAANGAIVITTKSGRDTKGVGVTVNSSVTFEKAMRFPKFQKVYGPGNDNGYKPFAAWNFSKTEAPEGFESGRNASRYSYGEAFGHGKLRNQFNSYNWLTGEYTLTPFEYADDWYSGIYETGTTYKNNVTLTSNNGKGTSARVSITDTRNSWIMPNTGYQNQTVSASFSTKMGKWVKFNAKVNYLHKTSDNTPVTGYSTSSPTYYIVWGLTSNSMRLYKDEYFSGRVNSANYNGGCKDGLGMVNSLGNSQPGNPYHQLYEATNSINKSRVYGTMNLMISFPVKGLTLDLRGGTDISADFRQQQKPFYTPGYKSGFYREQNNRDEETNIDFLLRYVNNRMVGKRLAFNAAFGGNNMSRSVYRSQITLDKLGEPGVYNASNTPTGETSRPYQWRSKKVVNSFYGFISASWDDTYFLDLTARNDWSSTLGRGNWSFFYPSVSASVLLDKTLNLQEVAPQVNMLKLRASWANVGNDTSPYSLTDAYTASSTYPGGYTYPTNCSNYYIKPENVESWEAGLETMFFMNRFGFDVAFYNSSTTNQIVNAVTDLMTGASSKKINAGEIRNRGIEIALHAVPVRSLDFTWSIDINWSRNWNKLVSLEDGWDIRTPYEQTKNLIGNYGRILSYIGEEMNIIYGRGYERAPEGATYVDADGNTVNCAGMKIITESTGYPVMTTDNIRLGKVNPTWRGGLGTTLRYRDFTLGLNFTAQMGGHAYSFTNAILAYQGKLENSLPGRNDGLVVEGVNVSTDAEGNTVYKLNRTPTEQINKYYTTYFARDNAEENVFKTDFLKLKEMRLDYTLPRKVCRKLKVLQGAAIGAYATNVFCISDFPQFDPEAGNIVGTNIYSGIEIGAMPMTRTYGFNLKLSF</sequence>
<keyword evidence="8" id="KW-0732">Signal</keyword>
<dbReference type="InterPro" id="IPR039426">
    <property type="entry name" value="TonB-dep_rcpt-like"/>
</dbReference>
<evidence type="ECO:0000256" key="6">
    <source>
        <dbReference type="ARBA" id="ARBA00023237"/>
    </source>
</evidence>